<evidence type="ECO:0000256" key="1">
    <source>
        <dbReference type="ARBA" id="ARBA00004141"/>
    </source>
</evidence>
<feature type="transmembrane region" description="Helical" evidence="6">
    <location>
        <begin position="506"/>
        <end position="523"/>
    </location>
</feature>
<dbReference type="GO" id="GO:0016020">
    <property type="term" value="C:membrane"/>
    <property type="evidence" value="ECO:0007669"/>
    <property type="project" value="UniProtKB-SubCell"/>
</dbReference>
<comment type="subcellular location">
    <subcellularLocation>
        <location evidence="1">Membrane</location>
        <topology evidence="1">Multi-pass membrane protein</topology>
    </subcellularLocation>
</comment>
<accession>A0A2N3N705</accession>
<dbReference type="InterPro" id="IPR004841">
    <property type="entry name" value="AA-permease/SLC12A_dom"/>
</dbReference>
<gene>
    <name evidence="8" type="ORF">jhhlp_005460</name>
</gene>
<feature type="domain" description="Amino acid permease/ SLC12A" evidence="7">
    <location>
        <begin position="63"/>
        <end position="531"/>
    </location>
</feature>
<dbReference type="PANTHER" id="PTHR43341:SF6">
    <property type="entry name" value="AMINO ACID TRANSPORTER (EUROFUNG)"/>
    <property type="match status" value="1"/>
</dbReference>
<protein>
    <recommendedName>
        <fullName evidence="7">Amino acid permease/ SLC12A domain-containing protein</fullName>
    </recommendedName>
</protein>
<dbReference type="Pfam" id="PF00324">
    <property type="entry name" value="AA_permease"/>
    <property type="match status" value="1"/>
</dbReference>
<evidence type="ECO:0000256" key="2">
    <source>
        <dbReference type="ARBA" id="ARBA00022692"/>
    </source>
</evidence>
<feature type="transmembrane region" description="Helical" evidence="6">
    <location>
        <begin position="91"/>
        <end position="110"/>
    </location>
</feature>
<organism evidence="8 9">
    <name type="scientific">Lomentospora prolificans</name>
    <dbReference type="NCBI Taxonomy" id="41688"/>
    <lineage>
        <taxon>Eukaryota</taxon>
        <taxon>Fungi</taxon>
        <taxon>Dikarya</taxon>
        <taxon>Ascomycota</taxon>
        <taxon>Pezizomycotina</taxon>
        <taxon>Sordariomycetes</taxon>
        <taxon>Hypocreomycetidae</taxon>
        <taxon>Microascales</taxon>
        <taxon>Microascaceae</taxon>
        <taxon>Lomentospora</taxon>
    </lineage>
</organism>
<proteinExistence type="predicted"/>
<reference evidence="8 9" key="1">
    <citation type="journal article" date="2017" name="G3 (Bethesda)">
        <title>First Draft Genome Sequence of the Pathogenic Fungus Lomentospora prolificans (Formerly Scedosporium prolificans).</title>
        <authorList>
            <person name="Luo R."/>
            <person name="Zimin A."/>
            <person name="Workman R."/>
            <person name="Fan Y."/>
            <person name="Pertea G."/>
            <person name="Grossman N."/>
            <person name="Wear M.P."/>
            <person name="Jia B."/>
            <person name="Miller H."/>
            <person name="Casadevall A."/>
            <person name="Timp W."/>
            <person name="Zhang S.X."/>
            <person name="Salzberg S.L."/>
        </authorList>
    </citation>
    <scope>NUCLEOTIDE SEQUENCE [LARGE SCALE GENOMIC DNA]</scope>
    <source>
        <strain evidence="8 9">JHH-5317</strain>
    </source>
</reference>
<feature type="compositionally biased region" description="Basic and acidic residues" evidence="5">
    <location>
        <begin position="21"/>
        <end position="34"/>
    </location>
</feature>
<feature type="non-terminal residue" evidence="8">
    <location>
        <position position="1"/>
    </location>
</feature>
<dbReference type="Gene3D" id="1.20.1740.10">
    <property type="entry name" value="Amino acid/polyamine transporter I"/>
    <property type="match status" value="1"/>
</dbReference>
<feature type="transmembrane region" description="Helical" evidence="6">
    <location>
        <begin position="143"/>
        <end position="163"/>
    </location>
</feature>
<sequence length="582" mass="63697">VLTHYTSTVRPRHSSSFSKMMFDDRSSSKSKRELSPVPRPSSVSSNECDNADGLQRRLNNRQIQLIAIGGSIGTGLFIGIGAGLAKGGPGSLLVCTALYACVLALVNNSIAEMSTYMPVSGGFIRLAGAWVDDALGFMVGWNFFLYEALLIPFEIVALNLVLSFWNDKITDPGPTAGFCAAIIIVYGILNVLAVGVFGEAEFWLSIGKVLLIFILFGFTFVTMVGGNPQHDAYGFRYWSNPNDAFATYRSFGDLGRLEGFMGALAAAAFYVVGPDYISMVAAEAKHPSRYIKTAFKTVYFRFGLFFIGAALTCGIVVAHNDPALVNIHIDGAGGGTAAASPYVIAMTNMGIGVLPHIVNALLFTTIFSAGNTYTYCATRSLYSLALEGRAPAFLKKTTKNGVPIYCFGITMLFPFLSFLQLDSGSAKALSILLSLITGGGIVDYITMSITFLFFYRACKVQGLDRKTLPYYGYFQPYGAWIALVIQIIVVYTYGYTALSPFDVTNFFSNYTMQIVAPFLYLGWKLLKRTKLVKPEECDLVWDRPIIDAYEEKLMVVDPPTTFWSEMCAMFGFGKKKVFTEKA</sequence>
<keyword evidence="2 6" id="KW-0812">Transmembrane</keyword>
<dbReference type="AlphaFoldDB" id="A0A2N3N705"/>
<keyword evidence="3 6" id="KW-1133">Transmembrane helix</keyword>
<feature type="transmembrane region" description="Helical" evidence="6">
    <location>
        <begin position="259"/>
        <end position="277"/>
    </location>
</feature>
<dbReference type="VEuPathDB" id="FungiDB:jhhlp_005460"/>
<dbReference type="PANTHER" id="PTHR43341">
    <property type="entry name" value="AMINO ACID PERMEASE"/>
    <property type="match status" value="1"/>
</dbReference>
<feature type="transmembrane region" description="Helical" evidence="6">
    <location>
        <begin position="298"/>
        <end position="319"/>
    </location>
</feature>
<feature type="region of interest" description="Disordered" evidence="5">
    <location>
        <begin position="16"/>
        <end position="50"/>
    </location>
</feature>
<name>A0A2N3N705_9PEZI</name>
<dbReference type="GO" id="GO:0015171">
    <property type="term" value="F:amino acid transmembrane transporter activity"/>
    <property type="evidence" value="ECO:0007669"/>
    <property type="project" value="TreeGrafter"/>
</dbReference>
<dbReference type="InParanoid" id="A0A2N3N705"/>
<dbReference type="Proteomes" id="UP000233524">
    <property type="component" value="Unassembled WGS sequence"/>
</dbReference>
<feature type="transmembrane region" description="Helical" evidence="6">
    <location>
        <begin position="431"/>
        <end position="455"/>
    </location>
</feature>
<evidence type="ECO:0000256" key="4">
    <source>
        <dbReference type="ARBA" id="ARBA00023136"/>
    </source>
</evidence>
<dbReference type="PIRSF" id="PIRSF006060">
    <property type="entry name" value="AA_transporter"/>
    <property type="match status" value="1"/>
</dbReference>
<evidence type="ECO:0000313" key="9">
    <source>
        <dbReference type="Proteomes" id="UP000233524"/>
    </source>
</evidence>
<feature type="transmembrane region" description="Helical" evidence="6">
    <location>
        <begin position="209"/>
        <end position="226"/>
    </location>
</feature>
<keyword evidence="9" id="KW-1185">Reference proteome</keyword>
<dbReference type="InterPro" id="IPR050524">
    <property type="entry name" value="APC_YAT"/>
</dbReference>
<evidence type="ECO:0000313" key="8">
    <source>
        <dbReference type="EMBL" id="PKS08184.1"/>
    </source>
</evidence>
<evidence type="ECO:0000256" key="6">
    <source>
        <dbReference type="SAM" id="Phobius"/>
    </source>
</evidence>
<dbReference type="EMBL" id="NLAX01000700">
    <property type="protein sequence ID" value="PKS08184.1"/>
    <property type="molecule type" value="Genomic_DNA"/>
</dbReference>
<feature type="transmembrane region" description="Helical" evidence="6">
    <location>
        <begin position="476"/>
        <end position="494"/>
    </location>
</feature>
<keyword evidence="4 6" id="KW-0472">Membrane</keyword>
<dbReference type="OrthoDB" id="10062876at2759"/>
<comment type="caution">
    <text evidence="8">The sequence shown here is derived from an EMBL/GenBank/DDBJ whole genome shotgun (WGS) entry which is preliminary data.</text>
</comment>
<evidence type="ECO:0000256" key="5">
    <source>
        <dbReference type="SAM" id="MobiDB-lite"/>
    </source>
</evidence>
<evidence type="ECO:0000259" key="7">
    <source>
        <dbReference type="Pfam" id="PF00324"/>
    </source>
</evidence>
<evidence type="ECO:0000256" key="3">
    <source>
        <dbReference type="ARBA" id="ARBA00022989"/>
    </source>
</evidence>
<feature type="transmembrane region" description="Helical" evidence="6">
    <location>
        <begin position="339"/>
        <end position="363"/>
    </location>
</feature>
<dbReference type="STRING" id="41688.A0A2N3N705"/>
<feature type="transmembrane region" description="Helical" evidence="6">
    <location>
        <begin position="175"/>
        <end position="197"/>
    </location>
</feature>
<feature type="transmembrane region" description="Helical" evidence="6">
    <location>
        <begin position="402"/>
        <end position="419"/>
    </location>
</feature>
<feature type="transmembrane region" description="Helical" evidence="6">
    <location>
        <begin position="65"/>
        <end position="85"/>
    </location>
</feature>